<feature type="chain" id="PRO_5023045366" evidence="1">
    <location>
        <begin position="25"/>
        <end position="651"/>
    </location>
</feature>
<dbReference type="SUPFAM" id="SSF56219">
    <property type="entry name" value="DNase I-like"/>
    <property type="match status" value="1"/>
</dbReference>
<dbReference type="Gene3D" id="2.40.100.10">
    <property type="entry name" value="Cyclophilin-like"/>
    <property type="match status" value="1"/>
</dbReference>
<dbReference type="PANTHER" id="PTHR47511">
    <property type="entry name" value="PEPTIDYL-PROLYL CIS-TRANS ISOMERASE CYP23"/>
    <property type="match status" value="1"/>
</dbReference>
<dbReference type="InterPro" id="IPR002130">
    <property type="entry name" value="Cyclophilin-type_PPIase_dom"/>
</dbReference>
<accession>A0A5D3DEZ6</accession>
<feature type="signal peptide" evidence="1">
    <location>
        <begin position="1"/>
        <end position="24"/>
    </location>
</feature>
<evidence type="ECO:0000256" key="1">
    <source>
        <dbReference type="SAM" id="SignalP"/>
    </source>
</evidence>
<dbReference type="Gene3D" id="3.60.10.10">
    <property type="entry name" value="Endonuclease/exonuclease/phosphatase"/>
    <property type="match status" value="1"/>
</dbReference>
<evidence type="ECO:0000313" key="4">
    <source>
        <dbReference type="Proteomes" id="UP000321947"/>
    </source>
</evidence>
<name>A0A5D3DEZ6_CUCMM</name>
<dbReference type="GO" id="GO:0003755">
    <property type="term" value="F:peptidyl-prolyl cis-trans isomerase activity"/>
    <property type="evidence" value="ECO:0007669"/>
    <property type="project" value="InterPro"/>
</dbReference>
<comment type="caution">
    <text evidence="3">The sequence shown here is derived from an EMBL/GenBank/DDBJ whole genome shotgun (WGS) entry which is preliminary data.</text>
</comment>
<dbReference type="EMBL" id="SSTD01005204">
    <property type="protein sequence ID" value="TYK22164.1"/>
    <property type="molecule type" value="Genomic_DNA"/>
</dbReference>
<dbReference type="InterPro" id="IPR029000">
    <property type="entry name" value="Cyclophilin-like_dom_sf"/>
</dbReference>
<dbReference type="Pfam" id="PF00160">
    <property type="entry name" value="Pro_isomerase"/>
    <property type="match status" value="1"/>
</dbReference>
<evidence type="ECO:0000313" key="3">
    <source>
        <dbReference type="EMBL" id="TYK22164.1"/>
    </source>
</evidence>
<dbReference type="InterPro" id="IPR044233">
    <property type="entry name" value="CYP23-like"/>
</dbReference>
<dbReference type="PROSITE" id="PS50072">
    <property type="entry name" value="CSA_PPIASE_2"/>
    <property type="match status" value="1"/>
</dbReference>
<feature type="domain" description="PPIase cyclophilin-type" evidence="2">
    <location>
        <begin position="35"/>
        <end position="174"/>
    </location>
</feature>
<keyword evidence="1" id="KW-0732">Signal</keyword>
<gene>
    <name evidence="3" type="ORF">E5676_scaffold333G00210</name>
</gene>
<evidence type="ECO:0000259" key="2">
    <source>
        <dbReference type="PROSITE" id="PS50072"/>
    </source>
</evidence>
<dbReference type="Proteomes" id="UP000321947">
    <property type="component" value="Unassembled WGS sequence"/>
</dbReference>
<dbReference type="PANTHER" id="PTHR47511:SF1">
    <property type="entry name" value="PEPTIDYL-PROLYL CIS-TRANS ISOMERASE CYP23"/>
    <property type="match status" value="1"/>
</dbReference>
<proteinExistence type="predicted"/>
<organism evidence="3 4">
    <name type="scientific">Cucumis melo var. makuwa</name>
    <name type="common">Oriental melon</name>
    <dbReference type="NCBI Taxonomy" id="1194695"/>
    <lineage>
        <taxon>Eukaryota</taxon>
        <taxon>Viridiplantae</taxon>
        <taxon>Streptophyta</taxon>
        <taxon>Embryophyta</taxon>
        <taxon>Tracheophyta</taxon>
        <taxon>Spermatophyta</taxon>
        <taxon>Magnoliopsida</taxon>
        <taxon>eudicotyledons</taxon>
        <taxon>Gunneridae</taxon>
        <taxon>Pentapetalae</taxon>
        <taxon>rosids</taxon>
        <taxon>fabids</taxon>
        <taxon>Cucurbitales</taxon>
        <taxon>Cucurbitaceae</taxon>
        <taxon>Benincaseae</taxon>
        <taxon>Cucumis</taxon>
    </lineage>
</organism>
<protein>
    <submittedName>
        <fullName evidence="3">Peptidyl-prolyl cis-trans isomerase CYP23 isoform X1</fullName>
    </submittedName>
</protein>
<reference evidence="3 4" key="1">
    <citation type="submission" date="2019-08" db="EMBL/GenBank/DDBJ databases">
        <title>Draft genome sequences of two oriental melons (Cucumis melo L. var makuwa).</title>
        <authorList>
            <person name="Kwon S.-Y."/>
        </authorList>
    </citation>
    <scope>NUCLEOTIDE SEQUENCE [LARGE SCALE GENOMIC DNA]</scope>
    <source>
        <strain evidence="4">cv. Chang Bougi</strain>
        <tissue evidence="3">Leaf</tissue>
    </source>
</reference>
<dbReference type="SUPFAM" id="SSF50891">
    <property type="entry name" value="Cyclophilin-like"/>
    <property type="match status" value="1"/>
</dbReference>
<dbReference type="AlphaFoldDB" id="A0A5D3DEZ6"/>
<keyword evidence="3" id="KW-0413">Isomerase</keyword>
<dbReference type="InterPro" id="IPR036691">
    <property type="entry name" value="Endo/exonu/phosph_ase_sf"/>
</dbReference>
<sequence>MQILRVLPIVAFHLYFAFFTITSAQDSHLGSARVVFQTNYGDIEFGFFPKVAPKTVDHIFKLVRLGCYNTNHFFRVDKGFVAQVADVVGGRLAPMNEEQKMEAEKTVVGEFSDVKHVRGILSMGRLWDQMVKMDKGSVSTTNFFIIINDKPLGGCLLWLTMEGLIKGFKVCVYGPPRISGRNLFWEELGDLYRYCGLRWCVVGDFNVVHSPDEKALGGKITRSIRCFNNFIDDSGLFDPPLIEGKFTCANCRASTRIDRVLMSKAWIERFGTLGREFGFWWNTVSKAKKKENVARINDIDYLELNGPLENGLVEERFSVKWSLDEAISPREDEEHVVPFTIEVIEKVVFNCDGNRALGADGFSMAFFQDDWDLIKGDLEGVFKEFFERGILNKLVVETFVCLIPKKDNANKVKDFQPISLITSVYKILAKVLANCLRKVLPLNLSDYRKAFLPRRKILDQALISNEAIEEYRAMSFWNPIYEKIQKRLATWKNGFFSKAGKLTLIKSVLSDIPMYYLSLVRASSGGGLGVGNLRIRNRALLAKWLWCFHLEPDSLWNRIILSKHGSLPFEWITRGVKGTFRNPWKDISIELPTFSQFVSCFIGDEPLVDLAPPKESIFYVIWRTKLGVSFVDLMIEEFLLHPPFSEKGGLL</sequence>